<keyword evidence="2" id="KW-1185">Reference proteome</keyword>
<dbReference type="OrthoDB" id="3173587at2"/>
<name>A0A0L6JU25_9FIRM</name>
<gene>
    <name evidence="1" type="ORF">Bccel_4625</name>
</gene>
<proteinExistence type="predicted"/>
<reference evidence="2" key="1">
    <citation type="submission" date="2015-07" db="EMBL/GenBank/DDBJ databases">
        <title>Near-Complete Genome Sequence of the Cellulolytic Bacterium Bacteroides (Pseudobacteroides) cellulosolvens ATCC 35603.</title>
        <authorList>
            <person name="Dassa B."/>
            <person name="Utturkar S.M."/>
            <person name="Klingeman D.M."/>
            <person name="Hurt R.A."/>
            <person name="Keller M."/>
            <person name="Xu J."/>
            <person name="Reddy Y.H.K."/>
            <person name="Borovok I."/>
            <person name="Grinberg I.R."/>
            <person name="Lamed R."/>
            <person name="Zhivin O."/>
            <person name="Bayer E.A."/>
            <person name="Brown S.D."/>
        </authorList>
    </citation>
    <scope>NUCLEOTIDE SEQUENCE [LARGE SCALE GENOMIC DNA]</scope>
    <source>
        <strain evidence="2">DSM 2933</strain>
    </source>
</reference>
<dbReference type="Pfam" id="PF19677">
    <property type="entry name" value="DUF6179"/>
    <property type="match status" value="1"/>
</dbReference>
<dbReference type="Proteomes" id="UP000036923">
    <property type="component" value="Unassembled WGS sequence"/>
</dbReference>
<sequence length="460" mass="53496">MSTGIEKQYSIRKENLDKSNYLQSLLNEAVRLKLLTMDEITGIRLQLADVLTTETRSYTQGDSSSVTVETAQSLMMSIIYTIDFYLKNLPNTDECLYAIKSTKLMAVYSKGKELIRIEIEKTKELFHLVQKNKISTDNIAYNDTIESLASFFKDYNPMFAAHDSVVSIDYPLCIDRMDTCGIEYISSYLQKLYCENEFCRRFSKESIVYLLNGYSKENKELLINIFEIVLANSLGSVLLKRSSKDLRIDGNDCLYLQRTLSCMCPIDYESEISSSADKIIRELEIENEFLTKYIYETINDMSARIRKLLQLNKLSTIFIQMKEKNEASDFRFEDGNKMDDELFRKVTEEIRSCRNVSDKLKIIWQEVHSFVDLVDILGADCIFENEYTEIFSSFGDLELAMLLKELPSNKIPDYRYINSRDFDLHLSESEKEWQTALTAYIKNLDNTQMKKIIQMSDKLD</sequence>
<dbReference type="AlphaFoldDB" id="A0A0L6JU25"/>
<dbReference type="InterPro" id="IPR045751">
    <property type="entry name" value="DUF6179"/>
</dbReference>
<dbReference type="RefSeq" id="WP_036935709.1">
    <property type="nucleotide sequence ID" value="NZ_JQKC01000001.1"/>
</dbReference>
<evidence type="ECO:0000313" key="2">
    <source>
        <dbReference type="Proteomes" id="UP000036923"/>
    </source>
</evidence>
<comment type="caution">
    <text evidence="1">The sequence shown here is derived from an EMBL/GenBank/DDBJ whole genome shotgun (WGS) entry which is preliminary data.</text>
</comment>
<protein>
    <submittedName>
        <fullName evidence="1">Uncharacterized protein</fullName>
    </submittedName>
</protein>
<accession>A0A0L6JU25</accession>
<evidence type="ECO:0000313" key="1">
    <source>
        <dbReference type="EMBL" id="KNY29351.1"/>
    </source>
</evidence>
<dbReference type="EMBL" id="LGTC01000001">
    <property type="protein sequence ID" value="KNY29351.1"/>
    <property type="molecule type" value="Genomic_DNA"/>
</dbReference>
<dbReference type="STRING" id="398512.Bccel_4625"/>
<dbReference type="eggNOG" id="ENOG502Z852">
    <property type="taxonomic scope" value="Bacteria"/>
</dbReference>
<organism evidence="1 2">
    <name type="scientific">Pseudobacteroides cellulosolvens ATCC 35603 = DSM 2933</name>
    <dbReference type="NCBI Taxonomy" id="398512"/>
    <lineage>
        <taxon>Bacteria</taxon>
        <taxon>Bacillati</taxon>
        <taxon>Bacillota</taxon>
        <taxon>Clostridia</taxon>
        <taxon>Eubacteriales</taxon>
        <taxon>Oscillospiraceae</taxon>
        <taxon>Pseudobacteroides</taxon>
    </lineage>
</organism>